<reference evidence="7" key="1">
    <citation type="submission" date="2022-03" db="EMBL/GenBank/DDBJ databases">
        <authorList>
            <person name="Martin H S."/>
        </authorList>
    </citation>
    <scope>NUCLEOTIDE SEQUENCE</scope>
</reference>
<feature type="transmembrane region" description="Helical" evidence="5">
    <location>
        <begin position="379"/>
        <end position="400"/>
    </location>
</feature>
<evidence type="ECO:0000259" key="6">
    <source>
        <dbReference type="PROSITE" id="PS50850"/>
    </source>
</evidence>
<evidence type="ECO:0000313" key="8">
    <source>
        <dbReference type="Proteomes" id="UP000837857"/>
    </source>
</evidence>
<evidence type="ECO:0000256" key="2">
    <source>
        <dbReference type="ARBA" id="ARBA00022692"/>
    </source>
</evidence>
<name>A0ABN8IX88_9NEOP</name>
<feature type="transmembrane region" description="Helical" evidence="5">
    <location>
        <begin position="177"/>
        <end position="196"/>
    </location>
</feature>
<evidence type="ECO:0000256" key="1">
    <source>
        <dbReference type="ARBA" id="ARBA00004141"/>
    </source>
</evidence>
<dbReference type="SUPFAM" id="SSF103473">
    <property type="entry name" value="MFS general substrate transporter"/>
    <property type="match status" value="1"/>
</dbReference>
<feature type="transmembrane region" description="Helical" evidence="5">
    <location>
        <begin position="407"/>
        <end position="426"/>
    </location>
</feature>
<evidence type="ECO:0000313" key="7">
    <source>
        <dbReference type="EMBL" id="CAH2069056.1"/>
    </source>
</evidence>
<proteinExistence type="predicted"/>
<dbReference type="Pfam" id="PF00083">
    <property type="entry name" value="Sugar_tr"/>
    <property type="match status" value="1"/>
</dbReference>
<feature type="transmembrane region" description="Helical" evidence="5">
    <location>
        <begin position="151"/>
        <end position="170"/>
    </location>
</feature>
<feature type="transmembrane region" description="Helical" evidence="5">
    <location>
        <begin position="266"/>
        <end position="284"/>
    </location>
</feature>
<keyword evidence="2 5" id="KW-0812">Transmembrane</keyword>
<feature type="transmembrane region" description="Helical" evidence="5">
    <location>
        <begin position="494"/>
        <end position="513"/>
    </location>
</feature>
<dbReference type="Proteomes" id="UP000837857">
    <property type="component" value="Chromosome 5"/>
</dbReference>
<keyword evidence="4 5" id="KW-0472">Membrane</keyword>
<keyword evidence="8" id="KW-1185">Reference proteome</keyword>
<comment type="subcellular location">
    <subcellularLocation>
        <location evidence="1">Membrane</location>
        <topology evidence="1">Multi-pass membrane protein</topology>
    </subcellularLocation>
</comment>
<protein>
    <recommendedName>
        <fullName evidence="6">Major facilitator superfamily (MFS) profile domain-containing protein</fullName>
    </recommendedName>
</protein>
<dbReference type="InterPro" id="IPR005828">
    <property type="entry name" value="MFS_sugar_transport-like"/>
</dbReference>
<gene>
    <name evidence="7" type="ORF">IPOD504_LOCUS14716</name>
</gene>
<feature type="transmembrane region" description="Helical" evidence="5">
    <location>
        <begin position="34"/>
        <end position="56"/>
    </location>
</feature>
<feature type="transmembrane region" description="Helical" evidence="5">
    <location>
        <begin position="350"/>
        <end position="367"/>
    </location>
</feature>
<feature type="transmembrane region" description="Helical" evidence="5">
    <location>
        <begin position="242"/>
        <end position="260"/>
    </location>
</feature>
<dbReference type="EMBL" id="OW152817">
    <property type="protein sequence ID" value="CAH2069056.1"/>
    <property type="molecule type" value="Genomic_DNA"/>
</dbReference>
<dbReference type="InterPro" id="IPR020846">
    <property type="entry name" value="MFS_dom"/>
</dbReference>
<feature type="domain" description="Major facilitator superfamily (MFS) profile" evidence="6">
    <location>
        <begin position="36"/>
        <end position="517"/>
    </location>
</feature>
<dbReference type="Gene3D" id="1.20.1250.20">
    <property type="entry name" value="MFS general substrate transporter like domains"/>
    <property type="match status" value="1"/>
</dbReference>
<sequence length="558" mass="62452">MEYKDELKKKEAGDSDALESVLAHVGEMGRYQRFLFVAMLPFGVFFAFVYFGQMFITATPQRHWCRVPELQHLDMGMRRNLTVPRLEGGWSQCAMYNANWSLVLETMTPPDPSTETVRCRDGWEFELGDIPYRTVVSERGWVCEYSGFAPLAQTIFFVGSLTGGVFFGWIADRYGRVPALVGTNLIACVGGLGTVYTTGLWDFIFCRFLVGMSFDNCFMMMYILVLEYVGPKHRTWVANMSIALYFGGGCLMLPWLAYFIADWRHFLWVTSLPMALTVFAPLVIPESARWLASRGKVNQAVKILRRFEKINGTKIPQDVLDDFIVSSSQTRRTGESIVDVFKSVPLRNTMIFMVVIFMACAVIFDGLVRMSEGLGLDFFVTFTLTSATEIPSVTLVAIVLDRWGRRKLTIVPICMAGVLAIVAAFVSKGIPQVVLAIAARFSVNMSYNAVVQWSTELLPTGARASGSSLIHVSGYVSTMLSPFLVYSERVWKPLPLLIMGVTALTVSSFGFLLPETMGRPMPQTIDEGERFVRSHAICGQAVDDEDDIKHEKQKALIT</sequence>
<evidence type="ECO:0000256" key="5">
    <source>
        <dbReference type="SAM" id="Phobius"/>
    </source>
</evidence>
<dbReference type="PROSITE" id="PS50850">
    <property type="entry name" value="MFS"/>
    <property type="match status" value="1"/>
</dbReference>
<organism evidence="7 8">
    <name type="scientific">Iphiclides podalirius</name>
    <name type="common">scarce swallowtail</name>
    <dbReference type="NCBI Taxonomy" id="110791"/>
    <lineage>
        <taxon>Eukaryota</taxon>
        <taxon>Metazoa</taxon>
        <taxon>Ecdysozoa</taxon>
        <taxon>Arthropoda</taxon>
        <taxon>Hexapoda</taxon>
        <taxon>Insecta</taxon>
        <taxon>Pterygota</taxon>
        <taxon>Neoptera</taxon>
        <taxon>Endopterygota</taxon>
        <taxon>Lepidoptera</taxon>
        <taxon>Glossata</taxon>
        <taxon>Ditrysia</taxon>
        <taxon>Papilionoidea</taxon>
        <taxon>Papilionidae</taxon>
        <taxon>Papilioninae</taxon>
        <taxon>Iphiclides</taxon>
    </lineage>
</organism>
<evidence type="ECO:0000256" key="4">
    <source>
        <dbReference type="ARBA" id="ARBA00023136"/>
    </source>
</evidence>
<keyword evidence="3 5" id="KW-1133">Transmembrane helix</keyword>
<dbReference type="InterPro" id="IPR036259">
    <property type="entry name" value="MFS_trans_sf"/>
</dbReference>
<dbReference type="PANTHER" id="PTHR24064">
    <property type="entry name" value="SOLUTE CARRIER FAMILY 22 MEMBER"/>
    <property type="match status" value="1"/>
</dbReference>
<accession>A0ABN8IX88</accession>
<feature type="non-terminal residue" evidence="7">
    <location>
        <position position="558"/>
    </location>
</feature>
<feature type="transmembrane region" description="Helical" evidence="5">
    <location>
        <begin position="208"/>
        <end position="230"/>
    </location>
</feature>
<evidence type="ECO:0000256" key="3">
    <source>
        <dbReference type="ARBA" id="ARBA00022989"/>
    </source>
</evidence>